<keyword evidence="3" id="KW-1133">Transmembrane helix</keyword>
<feature type="region of interest" description="Disordered" evidence="2">
    <location>
        <begin position="494"/>
        <end position="521"/>
    </location>
</feature>
<evidence type="ECO:0000256" key="1">
    <source>
        <dbReference type="SAM" id="Coils"/>
    </source>
</evidence>
<feature type="transmembrane region" description="Helical" evidence="3">
    <location>
        <begin position="531"/>
        <end position="556"/>
    </location>
</feature>
<sequence length="836" mass="94252">MAAPPCPECLFLMATGTYYLLSIWLAMHASVAAHAFGVRLLTQFVRLPIPDDATLDKSRYQALQYEGAKVQEMFRVPVLRQQLKRLNQAMEKADEDDVSATLSVDDTASDDEDINPVLQLEHVQLFRQTQANWQSYDAYARVCMAMGTNQLLHTLSYMMLGTLVAENDVPLPALCCVVIFTACAWVLARLDLYLSRRILAMAACLLIAPPFLVTVSFSLHRGVGMAHPLPAAGFATSCYRIMVPFAFFLHLLWIVFTLIVARAVPFGNVELPTNFRSVLFLDVFGWLAEAADQDTADERSRMPRRLSAVSEGEELPEGQDGLPEDVLQMVAPICCKLRAQLNGDLERFESQTSQAMLDEEAKELLRRLRRQFQRISTQLDEVEAKDPTAFMANRPAEESETVWLRLEIERGGRMMQLFHHCEDDKTMCEDPPASARVIDLFSLRTDHERLAEQVSLLRRHCDFAARSARTTSEFPTEEAPRLPTVQSNQTMDLTFHPEEGGQAPEEAEQQAEERRREQRSRWKPGKLPWRTVLLGSLVLIVAWVTSLVWIIIYVAFEGLHHQQTSTLADTLGFDEQPAWLRLLGHNRHQVTFQLTDGQAVADHWPLAFASPKSLACHPALPGVILAVEKYTVHALADGGDVAYVQAKLDRCLASPQGQALARGIASGALHCQVAGDCSLWLLSANSSELLRCPLRGGSPALRRLQGSWRSLAFAEELWALRSDELDGRDEIVELHWARDEFLPQRDLDTEGRVEWLLRWPQHPWLFAWTQGQLKGFYLGKAAKPIAKFLELRPRQPERWLGGCVGKDSLYTLQEKGKSFGIWRRPLAEVMKISLTP</sequence>
<evidence type="ECO:0000313" key="5">
    <source>
        <dbReference type="Proteomes" id="UP001178507"/>
    </source>
</evidence>
<keyword evidence="5" id="KW-1185">Reference proteome</keyword>
<feature type="transmembrane region" description="Helical" evidence="3">
    <location>
        <begin position="199"/>
        <end position="219"/>
    </location>
</feature>
<dbReference type="EMBL" id="CAUJNA010001913">
    <property type="protein sequence ID" value="CAJ1389650.1"/>
    <property type="molecule type" value="Genomic_DNA"/>
</dbReference>
<dbReference type="AlphaFoldDB" id="A0AA36ILC0"/>
<keyword evidence="1" id="KW-0175">Coiled coil</keyword>
<evidence type="ECO:0000313" key="4">
    <source>
        <dbReference type="EMBL" id="CAJ1389650.1"/>
    </source>
</evidence>
<evidence type="ECO:0000256" key="3">
    <source>
        <dbReference type="SAM" id="Phobius"/>
    </source>
</evidence>
<protein>
    <submittedName>
        <fullName evidence="4">Uncharacterized protein</fullName>
    </submittedName>
</protein>
<name>A0AA36ILC0_9DINO</name>
<comment type="caution">
    <text evidence="4">The sequence shown here is derived from an EMBL/GenBank/DDBJ whole genome shotgun (WGS) entry which is preliminary data.</text>
</comment>
<feature type="transmembrane region" description="Helical" evidence="3">
    <location>
        <begin position="169"/>
        <end position="187"/>
    </location>
</feature>
<keyword evidence="3" id="KW-0472">Membrane</keyword>
<reference evidence="4" key="1">
    <citation type="submission" date="2023-08" db="EMBL/GenBank/DDBJ databases">
        <authorList>
            <person name="Chen Y."/>
            <person name="Shah S."/>
            <person name="Dougan E. K."/>
            <person name="Thang M."/>
            <person name="Chan C."/>
        </authorList>
    </citation>
    <scope>NUCLEOTIDE SEQUENCE</scope>
</reference>
<feature type="transmembrane region" description="Helical" evidence="3">
    <location>
        <begin position="239"/>
        <end position="261"/>
    </location>
</feature>
<accession>A0AA36ILC0</accession>
<organism evidence="4 5">
    <name type="scientific">Effrenium voratum</name>
    <dbReference type="NCBI Taxonomy" id="2562239"/>
    <lineage>
        <taxon>Eukaryota</taxon>
        <taxon>Sar</taxon>
        <taxon>Alveolata</taxon>
        <taxon>Dinophyceae</taxon>
        <taxon>Suessiales</taxon>
        <taxon>Symbiodiniaceae</taxon>
        <taxon>Effrenium</taxon>
    </lineage>
</organism>
<feature type="coiled-coil region" evidence="1">
    <location>
        <begin position="358"/>
        <end position="385"/>
    </location>
</feature>
<evidence type="ECO:0000256" key="2">
    <source>
        <dbReference type="SAM" id="MobiDB-lite"/>
    </source>
</evidence>
<feature type="region of interest" description="Disordered" evidence="2">
    <location>
        <begin position="298"/>
        <end position="321"/>
    </location>
</feature>
<feature type="transmembrane region" description="Helical" evidence="3">
    <location>
        <begin position="138"/>
        <end position="157"/>
    </location>
</feature>
<feature type="region of interest" description="Disordered" evidence="2">
    <location>
        <begin position="468"/>
        <end position="487"/>
    </location>
</feature>
<gene>
    <name evidence="4" type="ORF">EVOR1521_LOCUS15225</name>
</gene>
<feature type="transmembrane region" description="Helical" evidence="3">
    <location>
        <begin position="18"/>
        <end position="38"/>
    </location>
</feature>
<keyword evidence="3" id="KW-0812">Transmembrane</keyword>
<proteinExistence type="predicted"/>
<dbReference type="Proteomes" id="UP001178507">
    <property type="component" value="Unassembled WGS sequence"/>
</dbReference>
<feature type="compositionally biased region" description="Basic and acidic residues" evidence="2">
    <location>
        <begin position="511"/>
        <end position="520"/>
    </location>
</feature>